<accession>A0A5C1QPS8</accession>
<dbReference type="RefSeq" id="WP_149486685.1">
    <property type="nucleotide sequence ID" value="NZ_CP036150.1"/>
</dbReference>
<dbReference type="OrthoDB" id="9845663at2"/>
<organism evidence="1 2">
    <name type="scientific">Oceanispirochaeta crateris</name>
    <dbReference type="NCBI Taxonomy" id="2518645"/>
    <lineage>
        <taxon>Bacteria</taxon>
        <taxon>Pseudomonadati</taxon>
        <taxon>Spirochaetota</taxon>
        <taxon>Spirochaetia</taxon>
        <taxon>Spirochaetales</taxon>
        <taxon>Spirochaetaceae</taxon>
        <taxon>Oceanispirochaeta</taxon>
    </lineage>
</organism>
<dbReference type="EMBL" id="CP036150">
    <property type="protein sequence ID" value="QEN08604.1"/>
    <property type="molecule type" value="Genomic_DNA"/>
</dbReference>
<reference evidence="1 2" key="1">
    <citation type="submission" date="2019-02" db="EMBL/GenBank/DDBJ databases">
        <title>Complete Genome Sequence and Methylome Analysis of free living Spirochaetas.</title>
        <authorList>
            <person name="Fomenkov A."/>
            <person name="Dubinina G."/>
            <person name="Leshcheva N."/>
            <person name="Mikheeva N."/>
            <person name="Grabovich M."/>
            <person name="Vincze T."/>
            <person name="Roberts R.J."/>
        </authorList>
    </citation>
    <scope>NUCLEOTIDE SEQUENCE [LARGE SCALE GENOMIC DNA]</scope>
    <source>
        <strain evidence="1 2">K2</strain>
    </source>
</reference>
<proteinExistence type="predicted"/>
<sequence>MRTNYISAIAPAKGAEGELQKFRERVSKTSAWYSPLPLIIPIHTFDAPFPRDRVNPSGLRLLPPLNLEGPVVENDNIILEFNGATAFHDSQTYLRVIHEKQIPPVSKTQFSDWKGLLLNPCGLHFPETSIPEEVESVSFHFRSWQIGLYKIRFDENRRWWEDFKCACLWQVRKPSN</sequence>
<keyword evidence="2" id="KW-1185">Reference proteome</keyword>
<dbReference type="KEGG" id="ock:EXM22_11630"/>
<dbReference type="Proteomes" id="UP000324209">
    <property type="component" value="Chromosome"/>
</dbReference>
<dbReference type="AlphaFoldDB" id="A0A5C1QPS8"/>
<evidence type="ECO:0000313" key="1">
    <source>
        <dbReference type="EMBL" id="QEN08604.1"/>
    </source>
</evidence>
<gene>
    <name evidence="1" type="ORF">EXM22_11630</name>
</gene>
<protein>
    <submittedName>
        <fullName evidence="1">Uncharacterized protein</fullName>
    </submittedName>
</protein>
<name>A0A5C1QPS8_9SPIO</name>
<evidence type="ECO:0000313" key="2">
    <source>
        <dbReference type="Proteomes" id="UP000324209"/>
    </source>
</evidence>